<feature type="domain" description="Bacterial virulence protein VirB8" evidence="7">
    <location>
        <begin position="22"/>
        <end position="225"/>
    </location>
</feature>
<name>A0ABT5IDD7_9CAUL</name>
<evidence type="ECO:0000256" key="5">
    <source>
        <dbReference type="SAM" id="MobiDB-lite"/>
    </source>
</evidence>
<keyword evidence="3 6" id="KW-1133">Transmembrane helix</keyword>
<comment type="subcellular location">
    <subcellularLocation>
        <location evidence="1">Membrane</location>
        <topology evidence="1">Single-pass membrane protein</topology>
    </subcellularLocation>
</comment>
<organism evidence="8 9">
    <name type="scientific">Asticcacaulis currens</name>
    <dbReference type="NCBI Taxonomy" id="2984210"/>
    <lineage>
        <taxon>Bacteria</taxon>
        <taxon>Pseudomonadati</taxon>
        <taxon>Pseudomonadota</taxon>
        <taxon>Alphaproteobacteria</taxon>
        <taxon>Caulobacterales</taxon>
        <taxon>Caulobacteraceae</taxon>
        <taxon>Asticcacaulis</taxon>
    </lineage>
</organism>
<dbReference type="InterPro" id="IPR007430">
    <property type="entry name" value="VirB8"/>
</dbReference>
<proteinExistence type="predicted"/>
<gene>
    <name evidence="8" type="primary">trbF</name>
    <name evidence="8" type="ORF">PQU94_04170</name>
</gene>
<keyword evidence="4 6" id="KW-0472">Membrane</keyword>
<keyword evidence="9" id="KW-1185">Reference proteome</keyword>
<reference evidence="8 9" key="1">
    <citation type="submission" date="2023-01" db="EMBL/GenBank/DDBJ databases">
        <title>Novel species of the genus Asticcacaulis isolated from rivers.</title>
        <authorList>
            <person name="Lu H."/>
        </authorList>
    </citation>
    <scope>NUCLEOTIDE SEQUENCE [LARGE SCALE GENOMIC DNA]</scope>
    <source>
        <strain evidence="8 9">DXS10W</strain>
    </source>
</reference>
<evidence type="ECO:0000256" key="6">
    <source>
        <dbReference type="SAM" id="Phobius"/>
    </source>
</evidence>
<accession>A0ABT5IDD7</accession>
<dbReference type="InterPro" id="IPR032710">
    <property type="entry name" value="NTF2-like_dom_sf"/>
</dbReference>
<keyword evidence="2 6" id="KW-0812">Transmembrane</keyword>
<feature type="transmembrane region" description="Helical" evidence="6">
    <location>
        <begin position="43"/>
        <end position="63"/>
    </location>
</feature>
<dbReference type="NCBIfam" id="NF010446">
    <property type="entry name" value="PRK13872.1"/>
    <property type="match status" value="1"/>
</dbReference>
<feature type="region of interest" description="Disordered" evidence="5">
    <location>
        <begin position="227"/>
        <end position="248"/>
    </location>
</feature>
<evidence type="ECO:0000256" key="2">
    <source>
        <dbReference type="ARBA" id="ARBA00022692"/>
    </source>
</evidence>
<evidence type="ECO:0000256" key="3">
    <source>
        <dbReference type="ARBA" id="ARBA00022989"/>
    </source>
</evidence>
<comment type="caution">
    <text evidence="8">The sequence shown here is derived from an EMBL/GenBank/DDBJ whole genome shotgun (WGS) entry which is preliminary data.</text>
</comment>
<dbReference type="RefSeq" id="WP_272740239.1">
    <property type="nucleotide sequence ID" value="NZ_JAQQKW010000002.1"/>
</dbReference>
<dbReference type="InterPro" id="IPR035658">
    <property type="entry name" value="TrbF"/>
</dbReference>
<evidence type="ECO:0000313" key="9">
    <source>
        <dbReference type="Proteomes" id="UP001216595"/>
    </source>
</evidence>
<dbReference type="Pfam" id="PF04335">
    <property type="entry name" value="VirB8"/>
    <property type="match status" value="1"/>
</dbReference>
<feature type="region of interest" description="Disordered" evidence="5">
    <location>
        <begin position="1"/>
        <end position="20"/>
    </location>
</feature>
<sequence>MRFKRPVQRYGDSPEPEPPYQKAAQIWDERMGTSQAQAANWRLMALGASIVSLCLSGGMIWLASQSRVTPYVVEVDSQGGVRAVAPAVETYQPSDAQIAWFLARFITNVRSLPIDPVLVRQNWLEAYAFATDRAAQALNAQAQANDPFAGIGERSVTVSILSVVRASPKSFQIKWKEQAYVRGLPDKTTYWTGILNVQQTLPRREDVLRKNPLGLYITDLSWSQDYSGPETRPPVVALNPSSPEGVQP</sequence>
<evidence type="ECO:0000259" key="7">
    <source>
        <dbReference type="Pfam" id="PF04335"/>
    </source>
</evidence>
<dbReference type="Proteomes" id="UP001216595">
    <property type="component" value="Unassembled WGS sequence"/>
</dbReference>
<protein>
    <submittedName>
        <fullName evidence="8">Conjugal transfer protein TrbF</fullName>
    </submittedName>
</protein>
<feature type="compositionally biased region" description="Polar residues" evidence="5">
    <location>
        <begin position="239"/>
        <end position="248"/>
    </location>
</feature>
<dbReference type="EMBL" id="JAQQKW010000002">
    <property type="protein sequence ID" value="MDC7693476.1"/>
    <property type="molecule type" value="Genomic_DNA"/>
</dbReference>
<evidence type="ECO:0000313" key="8">
    <source>
        <dbReference type="EMBL" id="MDC7693476.1"/>
    </source>
</evidence>
<evidence type="ECO:0000256" key="1">
    <source>
        <dbReference type="ARBA" id="ARBA00004167"/>
    </source>
</evidence>
<evidence type="ECO:0000256" key="4">
    <source>
        <dbReference type="ARBA" id="ARBA00023136"/>
    </source>
</evidence>
<dbReference type="SUPFAM" id="SSF54427">
    <property type="entry name" value="NTF2-like"/>
    <property type="match status" value="1"/>
</dbReference>
<dbReference type="CDD" id="cd16425">
    <property type="entry name" value="TrbF"/>
    <property type="match status" value="1"/>
</dbReference>
<dbReference type="Gene3D" id="3.10.450.230">
    <property type="entry name" value="VirB8 protein"/>
    <property type="match status" value="1"/>
</dbReference>